<evidence type="ECO:0000256" key="1">
    <source>
        <dbReference type="SAM" id="MobiDB-lite"/>
    </source>
</evidence>
<dbReference type="EMBL" id="JBANQN010000006">
    <property type="protein sequence ID" value="KAK6787340.1"/>
    <property type="molecule type" value="Genomic_DNA"/>
</dbReference>
<reference evidence="2 3" key="1">
    <citation type="submission" date="2024-02" db="EMBL/GenBank/DDBJ databases">
        <title>de novo genome assembly of Solanum bulbocastanum strain 11H21.</title>
        <authorList>
            <person name="Hosaka A.J."/>
        </authorList>
    </citation>
    <scope>NUCLEOTIDE SEQUENCE [LARGE SCALE GENOMIC DNA]</scope>
    <source>
        <tissue evidence="2">Young leaves</tissue>
    </source>
</reference>
<evidence type="ECO:0000313" key="3">
    <source>
        <dbReference type="Proteomes" id="UP001371456"/>
    </source>
</evidence>
<gene>
    <name evidence="2" type="ORF">RDI58_015865</name>
</gene>
<comment type="caution">
    <text evidence="2">The sequence shown here is derived from an EMBL/GenBank/DDBJ whole genome shotgun (WGS) entry which is preliminary data.</text>
</comment>
<dbReference type="AlphaFoldDB" id="A0AAN8TGD9"/>
<organism evidence="2 3">
    <name type="scientific">Solanum bulbocastanum</name>
    <name type="common">Wild potato</name>
    <dbReference type="NCBI Taxonomy" id="147425"/>
    <lineage>
        <taxon>Eukaryota</taxon>
        <taxon>Viridiplantae</taxon>
        <taxon>Streptophyta</taxon>
        <taxon>Embryophyta</taxon>
        <taxon>Tracheophyta</taxon>
        <taxon>Spermatophyta</taxon>
        <taxon>Magnoliopsida</taxon>
        <taxon>eudicotyledons</taxon>
        <taxon>Gunneridae</taxon>
        <taxon>Pentapetalae</taxon>
        <taxon>asterids</taxon>
        <taxon>lamiids</taxon>
        <taxon>Solanales</taxon>
        <taxon>Solanaceae</taxon>
        <taxon>Solanoideae</taxon>
        <taxon>Solaneae</taxon>
        <taxon>Solanum</taxon>
    </lineage>
</organism>
<feature type="region of interest" description="Disordered" evidence="1">
    <location>
        <begin position="36"/>
        <end position="57"/>
    </location>
</feature>
<accession>A0AAN8TGD9</accession>
<proteinExistence type="predicted"/>
<dbReference type="Proteomes" id="UP001371456">
    <property type="component" value="Unassembled WGS sequence"/>
</dbReference>
<keyword evidence="3" id="KW-1185">Reference proteome</keyword>
<evidence type="ECO:0000313" key="2">
    <source>
        <dbReference type="EMBL" id="KAK6787340.1"/>
    </source>
</evidence>
<sequence>MDQPTVSMREYVDISNTDAEAQNSIDQTIGVVFNADIPRSSTSKPPTLDDYPNLTMT</sequence>
<name>A0AAN8TGD9_SOLBU</name>
<protein>
    <submittedName>
        <fullName evidence="2">Uncharacterized protein</fullName>
    </submittedName>
</protein>